<sequence>LSDSIPQFSPSFRKQITKEIKGGQAKDRGWKKTLDKIKQSPPSDQQQVNEIQGLSEIKKYLDDFGYFKQSPLEFDD</sequence>
<protein>
    <submittedName>
        <fullName evidence="1">Matrix metalloproteinase-14</fullName>
    </submittedName>
</protein>
<organism evidence="1 2">
    <name type="scientific">Trifolium medium</name>
    <dbReference type="NCBI Taxonomy" id="97028"/>
    <lineage>
        <taxon>Eukaryota</taxon>
        <taxon>Viridiplantae</taxon>
        <taxon>Streptophyta</taxon>
        <taxon>Embryophyta</taxon>
        <taxon>Tracheophyta</taxon>
        <taxon>Spermatophyta</taxon>
        <taxon>Magnoliopsida</taxon>
        <taxon>eudicotyledons</taxon>
        <taxon>Gunneridae</taxon>
        <taxon>Pentapetalae</taxon>
        <taxon>rosids</taxon>
        <taxon>fabids</taxon>
        <taxon>Fabales</taxon>
        <taxon>Fabaceae</taxon>
        <taxon>Papilionoideae</taxon>
        <taxon>50 kb inversion clade</taxon>
        <taxon>NPAAA clade</taxon>
        <taxon>Hologalegina</taxon>
        <taxon>IRL clade</taxon>
        <taxon>Trifolieae</taxon>
        <taxon>Trifolium</taxon>
    </lineage>
</organism>
<dbReference type="EMBL" id="LXQA010060811">
    <property type="protein sequence ID" value="MCI06119.1"/>
    <property type="molecule type" value="Genomic_DNA"/>
</dbReference>
<evidence type="ECO:0000313" key="2">
    <source>
        <dbReference type="Proteomes" id="UP000265520"/>
    </source>
</evidence>
<name>A0A392P3W9_9FABA</name>
<feature type="non-terminal residue" evidence="1">
    <location>
        <position position="76"/>
    </location>
</feature>
<comment type="caution">
    <text evidence="1">The sequence shown here is derived from an EMBL/GenBank/DDBJ whole genome shotgun (WGS) entry which is preliminary data.</text>
</comment>
<dbReference type="Proteomes" id="UP000265520">
    <property type="component" value="Unassembled WGS sequence"/>
</dbReference>
<accession>A0A392P3W9</accession>
<reference evidence="1 2" key="1">
    <citation type="journal article" date="2018" name="Front. Plant Sci.">
        <title>Red Clover (Trifolium pratense) and Zigzag Clover (T. medium) - A Picture of Genomic Similarities and Differences.</title>
        <authorList>
            <person name="Dluhosova J."/>
            <person name="Istvanek J."/>
            <person name="Nedelnik J."/>
            <person name="Repkova J."/>
        </authorList>
    </citation>
    <scope>NUCLEOTIDE SEQUENCE [LARGE SCALE GENOMIC DNA]</scope>
    <source>
        <strain evidence="2">cv. 10/8</strain>
        <tissue evidence="1">Leaf</tissue>
    </source>
</reference>
<proteinExistence type="predicted"/>
<evidence type="ECO:0000313" key="1">
    <source>
        <dbReference type="EMBL" id="MCI06119.1"/>
    </source>
</evidence>
<dbReference type="AlphaFoldDB" id="A0A392P3W9"/>
<keyword evidence="2" id="KW-1185">Reference proteome</keyword>
<feature type="non-terminal residue" evidence="1">
    <location>
        <position position="1"/>
    </location>
</feature>